<dbReference type="InterPro" id="IPR013324">
    <property type="entry name" value="RNA_pol_sigma_r3/r4-like"/>
</dbReference>
<dbReference type="InterPro" id="IPR039425">
    <property type="entry name" value="RNA_pol_sigma-70-like"/>
</dbReference>
<sequence>MENTELQRTIDEVLAGDTGKYEGIVLAYQKPIILYCYHMLGSYPEAEDSAQEVFFKAYRSLDKYNPEVPFGAWLYKIAYNQCIDVLRKRKLGKALRLFYQDETQHRPVDQQIEAKYLDEKVQRAMAKLSAEERNLLILRSVEEMSYQDISLILQQNSARLRKKYERAAEKFRKYYSNAKGEDRYAGLQRQGIERHPS</sequence>
<evidence type="ECO:0000256" key="1">
    <source>
        <dbReference type="ARBA" id="ARBA00010641"/>
    </source>
</evidence>
<keyword evidence="9" id="KW-1185">Reference proteome</keyword>
<dbReference type="AlphaFoldDB" id="A0A1G8K8R4"/>
<dbReference type="InterPro" id="IPR014284">
    <property type="entry name" value="RNA_pol_sigma-70_dom"/>
</dbReference>
<dbReference type="OrthoDB" id="2732687at2"/>
<evidence type="ECO:0000313" key="9">
    <source>
        <dbReference type="Proteomes" id="UP000199050"/>
    </source>
</evidence>
<dbReference type="NCBIfam" id="TIGR02937">
    <property type="entry name" value="sigma70-ECF"/>
    <property type="match status" value="1"/>
</dbReference>
<keyword evidence="4" id="KW-0238">DNA-binding</keyword>
<feature type="domain" description="RNA polymerase sigma factor 70 region 4 type 2" evidence="7">
    <location>
        <begin position="119"/>
        <end position="170"/>
    </location>
</feature>
<dbReference type="SUPFAM" id="SSF88946">
    <property type="entry name" value="Sigma2 domain of RNA polymerase sigma factors"/>
    <property type="match status" value="1"/>
</dbReference>
<keyword evidence="5" id="KW-0804">Transcription</keyword>
<evidence type="ECO:0000256" key="2">
    <source>
        <dbReference type="ARBA" id="ARBA00023015"/>
    </source>
</evidence>
<name>A0A1G8K8R4_9BACL</name>
<organism evidence="8 9">
    <name type="scientific">Paenibacillus typhae</name>
    <dbReference type="NCBI Taxonomy" id="1174501"/>
    <lineage>
        <taxon>Bacteria</taxon>
        <taxon>Bacillati</taxon>
        <taxon>Bacillota</taxon>
        <taxon>Bacilli</taxon>
        <taxon>Bacillales</taxon>
        <taxon>Paenibacillaceae</taxon>
        <taxon>Paenibacillus</taxon>
    </lineage>
</organism>
<dbReference type="GO" id="GO:0006352">
    <property type="term" value="P:DNA-templated transcription initiation"/>
    <property type="evidence" value="ECO:0007669"/>
    <property type="project" value="InterPro"/>
</dbReference>
<dbReference type="Pfam" id="PF04542">
    <property type="entry name" value="Sigma70_r2"/>
    <property type="match status" value="1"/>
</dbReference>
<dbReference type="Proteomes" id="UP000199050">
    <property type="component" value="Unassembled WGS sequence"/>
</dbReference>
<dbReference type="Pfam" id="PF08281">
    <property type="entry name" value="Sigma70_r4_2"/>
    <property type="match status" value="1"/>
</dbReference>
<accession>A0A1G8K8R4</accession>
<evidence type="ECO:0000259" key="6">
    <source>
        <dbReference type="Pfam" id="PF04542"/>
    </source>
</evidence>
<evidence type="ECO:0000256" key="4">
    <source>
        <dbReference type="ARBA" id="ARBA00023125"/>
    </source>
</evidence>
<comment type="similarity">
    <text evidence="1">Belongs to the sigma-70 factor family. ECF subfamily.</text>
</comment>
<dbReference type="InterPro" id="IPR007627">
    <property type="entry name" value="RNA_pol_sigma70_r2"/>
</dbReference>
<dbReference type="GO" id="GO:0016987">
    <property type="term" value="F:sigma factor activity"/>
    <property type="evidence" value="ECO:0007669"/>
    <property type="project" value="UniProtKB-KW"/>
</dbReference>
<evidence type="ECO:0000256" key="3">
    <source>
        <dbReference type="ARBA" id="ARBA00023082"/>
    </source>
</evidence>
<dbReference type="SUPFAM" id="SSF88659">
    <property type="entry name" value="Sigma3 and sigma4 domains of RNA polymerase sigma factors"/>
    <property type="match status" value="1"/>
</dbReference>
<proteinExistence type="inferred from homology"/>
<dbReference type="RefSeq" id="WP_090713287.1">
    <property type="nucleotide sequence ID" value="NZ_CBCSKY010000002.1"/>
</dbReference>
<protein>
    <submittedName>
        <fullName evidence="8">RNA polymerase sigma-70 factor, ECF subfamily</fullName>
    </submittedName>
</protein>
<keyword evidence="2" id="KW-0805">Transcription regulation</keyword>
<dbReference type="PANTHER" id="PTHR43133">
    <property type="entry name" value="RNA POLYMERASE ECF-TYPE SIGMA FACTO"/>
    <property type="match status" value="1"/>
</dbReference>
<reference evidence="9" key="1">
    <citation type="submission" date="2016-10" db="EMBL/GenBank/DDBJ databases">
        <authorList>
            <person name="Varghese N."/>
            <person name="Submissions S."/>
        </authorList>
    </citation>
    <scope>NUCLEOTIDE SEQUENCE [LARGE SCALE GENOMIC DNA]</scope>
    <source>
        <strain evidence="9">CGMCC 1.11012</strain>
    </source>
</reference>
<dbReference type="STRING" id="1174501.SAMN05216192_10570"/>
<dbReference type="Gene3D" id="1.10.10.10">
    <property type="entry name" value="Winged helix-like DNA-binding domain superfamily/Winged helix DNA-binding domain"/>
    <property type="match status" value="1"/>
</dbReference>
<dbReference type="InterPro" id="IPR036388">
    <property type="entry name" value="WH-like_DNA-bd_sf"/>
</dbReference>
<dbReference type="InterPro" id="IPR013249">
    <property type="entry name" value="RNA_pol_sigma70_r4_t2"/>
</dbReference>
<evidence type="ECO:0000259" key="7">
    <source>
        <dbReference type="Pfam" id="PF08281"/>
    </source>
</evidence>
<dbReference type="GO" id="GO:0003677">
    <property type="term" value="F:DNA binding"/>
    <property type="evidence" value="ECO:0007669"/>
    <property type="project" value="UniProtKB-KW"/>
</dbReference>
<keyword evidence="3" id="KW-0731">Sigma factor</keyword>
<feature type="domain" description="RNA polymerase sigma-70 region 2" evidence="6">
    <location>
        <begin position="25"/>
        <end position="90"/>
    </location>
</feature>
<dbReference type="PANTHER" id="PTHR43133:SF8">
    <property type="entry name" value="RNA POLYMERASE SIGMA FACTOR HI_1459-RELATED"/>
    <property type="match status" value="1"/>
</dbReference>
<evidence type="ECO:0000313" key="8">
    <source>
        <dbReference type="EMBL" id="SDI39848.1"/>
    </source>
</evidence>
<dbReference type="EMBL" id="FNDX01000005">
    <property type="protein sequence ID" value="SDI39848.1"/>
    <property type="molecule type" value="Genomic_DNA"/>
</dbReference>
<dbReference type="Gene3D" id="1.10.1740.10">
    <property type="match status" value="1"/>
</dbReference>
<gene>
    <name evidence="8" type="ORF">SAMN05216192_10570</name>
</gene>
<dbReference type="InterPro" id="IPR013325">
    <property type="entry name" value="RNA_pol_sigma_r2"/>
</dbReference>
<evidence type="ECO:0000256" key="5">
    <source>
        <dbReference type="ARBA" id="ARBA00023163"/>
    </source>
</evidence>